<reference evidence="3 4" key="1">
    <citation type="submission" date="2023-08" db="EMBL/GenBank/DDBJ databases">
        <title>Black Yeasts Isolated from many extreme environments.</title>
        <authorList>
            <person name="Coleine C."/>
            <person name="Stajich J.E."/>
            <person name="Selbmann L."/>
        </authorList>
    </citation>
    <scope>NUCLEOTIDE SEQUENCE [LARGE SCALE GENOMIC DNA]</scope>
    <source>
        <strain evidence="3 4">CCFEE 5935</strain>
    </source>
</reference>
<protein>
    <recommendedName>
        <fullName evidence="5">NAD(P)-binding protein</fullName>
    </recommendedName>
</protein>
<evidence type="ECO:0000256" key="2">
    <source>
        <dbReference type="ARBA" id="ARBA00023002"/>
    </source>
</evidence>
<proteinExistence type="inferred from homology"/>
<dbReference type="GO" id="GO:0016614">
    <property type="term" value="F:oxidoreductase activity, acting on CH-OH group of donors"/>
    <property type="evidence" value="ECO:0007669"/>
    <property type="project" value="UniProtKB-ARBA"/>
</dbReference>
<gene>
    <name evidence="3" type="ORF">LTR77_009571</name>
</gene>
<keyword evidence="2" id="KW-0560">Oxidoreductase</keyword>
<evidence type="ECO:0000256" key="1">
    <source>
        <dbReference type="ARBA" id="ARBA00006484"/>
    </source>
</evidence>
<dbReference type="InterPro" id="IPR036291">
    <property type="entry name" value="NAD(P)-bd_dom_sf"/>
</dbReference>
<sequence length="291" mass="31493">MASHPARPPAPLRLREQDLADHVAVVTGGSRGIGRAIVLNLASRGCCVVATCSSPESLHHIDTISHSVEEIYRNNPHKHAKPKIVGIAANLLDNETPALIANTLQRHFVGHLDVFINNACFASAMGIGKLTDEHIADNLKANIETPVKMIEECVKRQLFRPNSRIVSISSVRARKGWSQQIMYMATKSALEAATRSWADAFGGKNPEFAFMAGTTANTVMVGLTRTDAVYNNGIPEEVVKTFEDEFVPHQGIPRVGWPEDVADVVGLLCREESRWITGSVVGADGGGISIL</sequence>
<dbReference type="Pfam" id="PF13561">
    <property type="entry name" value="adh_short_C2"/>
    <property type="match status" value="1"/>
</dbReference>
<dbReference type="InterPro" id="IPR002347">
    <property type="entry name" value="SDR_fam"/>
</dbReference>
<comment type="caution">
    <text evidence="3">The sequence shown here is derived from an EMBL/GenBank/DDBJ whole genome shotgun (WGS) entry which is preliminary data.</text>
</comment>
<dbReference type="PANTHER" id="PTHR48107">
    <property type="entry name" value="NADPH-DEPENDENT ALDEHYDE REDUCTASE-LIKE PROTEIN, CHLOROPLASTIC-RELATED"/>
    <property type="match status" value="1"/>
</dbReference>
<accession>A0AAV9P0V1</accession>
<dbReference type="EMBL" id="JAVRRT010000018">
    <property type="protein sequence ID" value="KAK5164907.1"/>
    <property type="molecule type" value="Genomic_DNA"/>
</dbReference>
<dbReference type="RefSeq" id="XP_064655103.1">
    <property type="nucleotide sequence ID" value="XM_064806798.1"/>
</dbReference>
<name>A0AAV9P0V1_9PEZI</name>
<keyword evidence="4" id="KW-1185">Reference proteome</keyword>
<dbReference type="CDD" id="cd05233">
    <property type="entry name" value="SDR_c"/>
    <property type="match status" value="1"/>
</dbReference>
<dbReference type="SUPFAM" id="SSF51735">
    <property type="entry name" value="NAD(P)-binding Rossmann-fold domains"/>
    <property type="match status" value="1"/>
</dbReference>
<dbReference type="PANTHER" id="PTHR48107:SF7">
    <property type="entry name" value="RE15974P"/>
    <property type="match status" value="1"/>
</dbReference>
<organism evidence="3 4">
    <name type="scientific">Saxophila tyrrhenica</name>
    <dbReference type="NCBI Taxonomy" id="1690608"/>
    <lineage>
        <taxon>Eukaryota</taxon>
        <taxon>Fungi</taxon>
        <taxon>Dikarya</taxon>
        <taxon>Ascomycota</taxon>
        <taxon>Pezizomycotina</taxon>
        <taxon>Dothideomycetes</taxon>
        <taxon>Dothideomycetidae</taxon>
        <taxon>Mycosphaerellales</taxon>
        <taxon>Extremaceae</taxon>
        <taxon>Saxophila</taxon>
    </lineage>
</organism>
<dbReference type="PRINTS" id="PR00081">
    <property type="entry name" value="GDHRDH"/>
</dbReference>
<dbReference type="Proteomes" id="UP001337655">
    <property type="component" value="Unassembled WGS sequence"/>
</dbReference>
<dbReference type="AlphaFoldDB" id="A0AAV9P0V1"/>
<dbReference type="Gene3D" id="3.40.50.720">
    <property type="entry name" value="NAD(P)-binding Rossmann-like Domain"/>
    <property type="match status" value="1"/>
</dbReference>
<comment type="similarity">
    <text evidence="1">Belongs to the short-chain dehydrogenases/reductases (SDR) family.</text>
</comment>
<dbReference type="GeneID" id="89930902"/>
<evidence type="ECO:0000313" key="3">
    <source>
        <dbReference type="EMBL" id="KAK5164907.1"/>
    </source>
</evidence>
<evidence type="ECO:0008006" key="5">
    <source>
        <dbReference type="Google" id="ProtNLM"/>
    </source>
</evidence>
<dbReference type="PRINTS" id="PR00080">
    <property type="entry name" value="SDRFAMILY"/>
</dbReference>
<evidence type="ECO:0000313" key="4">
    <source>
        <dbReference type="Proteomes" id="UP001337655"/>
    </source>
</evidence>